<keyword evidence="5 6" id="KW-0472">Membrane</keyword>
<name>A0A934I028_9CLOT</name>
<comment type="similarity">
    <text evidence="2">Belongs to the UPF0754 family.</text>
</comment>
<evidence type="ECO:0000256" key="3">
    <source>
        <dbReference type="ARBA" id="ARBA00022692"/>
    </source>
</evidence>
<accession>A0A934I028</accession>
<comment type="subcellular location">
    <subcellularLocation>
        <location evidence="1">Endomembrane system</location>
    </subcellularLocation>
</comment>
<dbReference type="Proteomes" id="UP000622687">
    <property type="component" value="Unassembled WGS sequence"/>
</dbReference>
<dbReference type="PANTHER" id="PTHR35791:SF1">
    <property type="entry name" value="UPF0754 MEMBRANE PROTEIN YHEB"/>
    <property type="match status" value="1"/>
</dbReference>
<gene>
    <name evidence="7" type="ORF">I6U51_16860</name>
</gene>
<evidence type="ECO:0000256" key="4">
    <source>
        <dbReference type="ARBA" id="ARBA00022989"/>
    </source>
</evidence>
<feature type="transmembrane region" description="Helical" evidence="6">
    <location>
        <begin position="665"/>
        <end position="683"/>
    </location>
</feature>
<dbReference type="InterPro" id="IPR007383">
    <property type="entry name" value="DUF445"/>
</dbReference>
<dbReference type="GO" id="GO:0012505">
    <property type="term" value="C:endomembrane system"/>
    <property type="evidence" value="ECO:0007669"/>
    <property type="project" value="UniProtKB-SubCell"/>
</dbReference>
<evidence type="ECO:0000313" key="8">
    <source>
        <dbReference type="Proteomes" id="UP000622687"/>
    </source>
</evidence>
<feature type="transmembrane region" description="Helical" evidence="6">
    <location>
        <begin position="695"/>
        <end position="719"/>
    </location>
</feature>
<sequence length="1395" mass="160158">MQLDLIKEVLTGSITGYITNAIAIKMIFREYGIGKFKLGGVIVKTKDEFINNISSLVERDIINNQTLSSELSKESFKESIKDFVDDLLSVHIYQNASNITLGELNGFDSTMNNAKELVQSSANKNLNGVFDKMLESISFKDILSEKQIQHISGQLYNCILRVLDSEDFIEKTLKEFYEENKSISFSEFFGQKLLEIISSNVEDNIKNFHIDLKENFDKDIDKIFENTLETLEVHKILSSLEEKLLEKRIIDFINNKDNINLSKSLINKIKGFIESNEGKRLINNFSKELHNLLKNIDKPVLELLSDDLKDNFEEFFKDKLQYAVKEIILWIEKNKSDIERLIEKSIDDTIDSIDDGMKKNVLNLVRDKFLNDVANKFDIVSKITEYLENNADIDSISRDVTSIIITYLKEEKVSDIILKLEKNKIFAEESFGNFINYNLANYIDYIPEDYFCGLLNIKMKDIFSLDLVNIFEKHVKKSITSTLKYKYIYTEKVTKTITAEVTKRLKDINNISFEKLISEETLSSNYTNIKKTVIGKMQDNKSTIIDLLSDELKKSIYSLNLYSGLNDELKNTLLDEVVKEVSNKAEKSLENCRDMNLKILCDEINDIEDVNDNLSNSIVLILKNNLQYILNGNIKKAVSTNLHDLKDEELQLMIEEFMGKEMKPITVIGAMLGAVIGIGMYFFDTSVTQYNYLTATLISIVVYGFVGWLTNVQALAMLFKPYNEKRLFGIKIPFTPGVIVSRKPKFAKSMSTFVDEELLKKSSMEELFNKNKDAIHNSLKELISKDNYKIVVDFLDSHSYVISDKAFEYIKKLIERNKSSISDSLTNKADNLDIANIDFSEIEKQLKEKVLSKIGNSNMKIYDGLESIFRYDKEISRIIPEQFRKSFEQQLTNKVEEEIDKLLSYTNRDDKRNELLMMLSYKYENVINNSVNEMISPENVIKWKSYFGKLISDKVSSKETRTKILNWIESITSKELNPNRKIGELFGGALTNIIESNFSYIMDNTVKAIVSGLSNNRQVISEVAITTTKESLNFFELMGYNMLGGDKIVASVVDDLVNDKFPAFIESKKGELNELLGSFIDNKIYNGTVGNLNIGLQHKEVLEVINNFIDENDFRLNDKIIKITDSMFNWITDIKLREYLSVLSINKIEDIIEVFEEELNFISGELKDNIVEKKQKLTNEYAKLTYKILEELVLSIKVNGLVKGIDNEYVEDISYKICTTISNSNSMKDSIAQFIQKLSNVLKQKKSSELLDLREFNVCALNVLEDILQNKELDAEIRNTVQNIINDIIGNDLNIIDASTKDNLSQIVINSILDSASQNFSKIISTIDFRGITEQQINYMEPREIEELFNSFAKKYFNKLKLYGLWGAVFGIHWIVGLITCVLYATSAAKEKIKN</sequence>
<dbReference type="RefSeq" id="WP_211143734.1">
    <property type="nucleotide sequence ID" value="NZ_JAEEGB010000026.1"/>
</dbReference>
<comment type="caution">
    <text evidence="7">The sequence shown here is derived from an EMBL/GenBank/DDBJ whole genome shotgun (WGS) entry which is preliminary data.</text>
</comment>
<keyword evidence="4 6" id="KW-1133">Transmembrane helix</keyword>
<dbReference type="Pfam" id="PF04286">
    <property type="entry name" value="DUF445"/>
    <property type="match status" value="2"/>
</dbReference>
<dbReference type="PANTHER" id="PTHR35791">
    <property type="entry name" value="UPF0754 MEMBRANE PROTEIN YHEB"/>
    <property type="match status" value="1"/>
</dbReference>
<evidence type="ECO:0000256" key="5">
    <source>
        <dbReference type="ARBA" id="ARBA00023136"/>
    </source>
</evidence>
<evidence type="ECO:0000256" key="1">
    <source>
        <dbReference type="ARBA" id="ARBA00004308"/>
    </source>
</evidence>
<keyword evidence="3 6" id="KW-0812">Transmembrane</keyword>
<feature type="transmembrane region" description="Helical" evidence="6">
    <location>
        <begin position="1362"/>
        <end position="1385"/>
    </location>
</feature>
<dbReference type="EMBL" id="JAEEGB010000026">
    <property type="protein sequence ID" value="MBI6874344.1"/>
    <property type="molecule type" value="Genomic_DNA"/>
</dbReference>
<evidence type="ECO:0000256" key="6">
    <source>
        <dbReference type="SAM" id="Phobius"/>
    </source>
</evidence>
<evidence type="ECO:0000313" key="7">
    <source>
        <dbReference type="EMBL" id="MBI6874344.1"/>
    </source>
</evidence>
<reference evidence="7" key="1">
    <citation type="submission" date="2020-12" db="EMBL/GenBank/DDBJ databases">
        <title>Clostridium thailandense sp. nov., a novel acetogenic bacterium isolated from peat land soil in Thailand.</title>
        <authorList>
            <person name="Chaikitkaew S."/>
            <person name="Birkeland N.K."/>
        </authorList>
    </citation>
    <scope>NUCLEOTIDE SEQUENCE</scope>
    <source>
        <strain evidence="7">DSM 17425</strain>
    </source>
</reference>
<proteinExistence type="inferred from homology"/>
<keyword evidence="8" id="KW-1185">Reference proteome</keyword>
<evidence type="ECO:0000256" key="2">
    <source>
        <dbReference type="ARBA" id="ARBA00008053"/>
    </source>
</evidence>
<organism evidence="7 8">
    <name type="scientific">Clostridium aciditolerans</name>
    <dbReference type="NCBI Taxonomy" id="339861"/>
    <lineage>
        <taxon>Bacteria</taxon>
        <taxon>Bacillati</taxon>
        <taxon>Bacillota</taxon>
        <taxon>Clostridia</taxon>
        <taxon>Eubacteriales</taxon>
        <taxon>Clostridiaceae</taxon>
        <taxon>Clostridium</taxon>
    </lineage>
</organism>
<protein>
    <submittedName>
        <fullName evidence="7">DUF445 family protein</fullName>
    </submittedName>
</protein>